<dbReference type="InterPro" id="IPR004864">
    <property type="entry name" value="LEA_2"/>
</dbReference>
<evidence type="ECO:0000256" key="2">
    <source>
        <dbReference type="ARBA" id="ARBA00022692"/>
    </source>
</evidence>
<feature type="transmembrane region" description="Helical" evidence="5">
    <location>
        <begin position="71"/>
        <end position="93"/>
    </location>
</feature>
<evidence type="ECO:0000256" key="1">
    <source>
        <dbReference type="ARBA" id="ARBA00004167"/>
    </source>
</evidence>
<feature type="domain" description="Late embryogenesis abundant protein LEA-2 subgroup" evidence="6">
    <location>
        <begin position="127"/>
        <end position="215"/>
    </location>
</feature>
<evidence type="ECO:0000256" key="4">
    <source>
        <dbReference type="ARBA" id="ARBA00023136"/>
    </source>
</evidence>
<dbReference type="PANTHER" id="PTHR31234:SF55">
    <property type="entry name" value="LATE EMBRYOGENESIS ABUNDANT (LEA) HYDROXYPROLINE-RICH GLYCOPROTEIN FAMILY"/>
    <property type="match status" value="1"/>
</dbReference>
<proteinExistence type="predicted"/>
<evidence type="ECO:0000256" key="3">
    <source>
        <dbReference type="ARBA" id="ARBA00022989"/>
    </source>
</evidence>
<organism evidence="7 8">
    <name type="scientific">Musa balbisiana</name>
    <name type="common">Banana</name>
    <dbReference type="NCBI Taxonomy" id="52838"/>
    <lineage>
        <taxon>Eukaryota</taxon>
        <taxon>Viridiplantae</taxon>
        <taxon>Streptophyta</taxon>
        <taxon>Embryophyta</taxon>
        <taxon>Tracheophyta</taxon>
        <taxon>Spermatophyta</taxon>
        <taxon>Magnoliopsida</taxon>
        <taxon>Liliopsida</taxon>
        <taxon>Zingiberales</taxon>
        <taxon>Musaceae</taxon>
        <taxon>Musa</taxon>
    </lineage>
</organism>
<keyword evidence="4 5" id="KW-0472">Membrane</keyword>
<evidence type="ECO:0000313" key="7">
    <source>
        <dbReference type="EMBL" id="THU70956.1"/>
    </source>
</evidence>
<dbReference type="GO" id="GO:0005886">
    <property type="term" value="C:plasma membrane"/>
    <property type="evidence" value="ECO:0007669"/>
    <property type="project" value="TreeGrafter"/>
</dbReference>
<keyword evidence="8" id="KW-1185">Reference proteome</keyword>
<reference evidence="7 8" key="1">
    <citation type="journal article" date="2019" name="Nat. Plants">
        <title>Genome sequencing of Musa balbisiana reveals subgenome evolution and function divergence in polyploid bananas.</title>
        <authorList>
            <person name="Yao X."/>
        </authorList>
    </citation>
    <scope>NUCLEOTIDE SEQUENCE [LARGE SCALE GENOMIC DNA]</scope>
    <source>
        <strain evidence="8">cv. DH-PKW</strain>
        <tissue evidence="7">Leaves</tissue>
    </source>
</reference>
<dbReference type="AlphaFoldDB" id="A0A4S8K7M2"/>
<dbReference type="Pfam" id="PF03168">
    <property type="entry name" value="LEA_2"/>
    <property type="match status" value="1"/>
</dbReference>
<protein>
    <recommendedName>
        <fullName evidence="6">Late embryogenesis abundant protein LEA-2 subgroup domain-containing protein</fullName>
    </recommendedName>
</protein>
<evidence type="ECO:0000313" key="8">
    <source>
        <dbReference type="Proteomes" id="UP000317650"/>
    </source>
</evidence>
<gene>
    <name evidence="7" type="ORF">C4D60_Mb08t30440</name>
</gene>
<dbReference type="PANTHER" id="PTHR31234">
    <property type="entry name" value="LATE EMBRYOGENESIS ABUNDANT (LEA) HYDROXYPROLINE-RICH GLYCOPROTEIN FAMILY"/>
    <property type="match status" value="1"/>
</dbReference>
<dbReference type="InterPro" id="IPR044839">
    <property type="entry name" value="NDR1-like"/>
</dbReference>
<keyword evidence="3 5" id="KW-1133">Transmembrane helix</keyword>
<dbReference type="Proteomes" id="UP000317650">
    <property type="component" value="Chromosome 8"/>
</dbReference>
<dbReference type="GO" id="GO:0098542">
    <property type="term" value="P:defense response to other organism"/>
    <property type="evidence" value="ECO:0007669"/>
    <property type="project" value="InterPro"/>
</dbReference>
<evidence type="ECO:0000259" key="6">
    <source>
        <dbReference type="Pfam" id="PF03168"/>
    </source>
</evidence>
<dbReference type="EMBL" id="PYDT01000002">
    <property type="protein sequence ID" value="THU70956.1"/>
    <property type="molecule type" value="Genomic_DNA"/>
</dbReference>
<name>A0A4S8K7M2_MUSBA</name>
<comment type="subcellular location">
    <subcellularLocation>
        <location evidence="1">Membrane</location>
        <topology evidence="1">Single-pass membrane protein</topology>
    </subcellularLocation>
</comment>
<accession>A0A4S8K7M2</accession>
<sequence length="261" mass="28191">MSSSSGDPKPVVTGYPAPLAAAAAYPYPAPPPPSYYPNVAPPPPQPQYYPRPYAAAAVAAPAYNPLFLRRLLSFFVALFLLVGLAVFIVWLVLRPRLPEIGVTSVAVSGFNLSASEQQLSADFDLNLTVHNPNRKMGIYYDHVTAAVLYGTETISEASLAPFYQEKGNTIAVRARFVAVGEYVDSDAVKGIRSDQSRGDGAVGFQVTVLAWVRFRSGAWRTRWHTMRVYCDDVPIGLKNGTTSSASGYLVGSTPKKCVANL</sequence>
<evidence type="ECO:0000256" key="5">
    <source>
        <dbReference type="SAM" id="Phobius"/>
    </source>
</evidence>
<keyword evidence="2 5" id="KW-0812">Transmembrane</keyword>
<comment type="caution">
    <text evidence="7">The sequence shown here is derived from an EMBL/GenBank/DDBJ whole genome shotgun (WGS) entry which is preliminary data.</text>
</comment>